<organism evidence="5 6">
    <name type="scientific">Rhizoclosmatium globosum</name>
    <dbReference type="NCBI Taxonomy" id="329046"/>
    <lineage>
        <taxon>Eukaryota</taxon>
        <taxon>Fungi</taxon>
        <taxon>Fungi incertae sedis</taxon>
        <taxon>Chytridiomycota</taxon>
        <taxon>Chytridiomycota incertae sedis</taxon>
        <taxon>Chytridiomycetes</taxon>
        <taxon>Chytridiales</taxon>
        <taxon>Chytriomycetaceae</taxon>
        <taxon>Rhizoclosmatium</taxon>
    </lineage>
</organism>
<dbReference type="Gene3D" id="3.40.50.1820">
    <property type="entry name" value="alpha/beta hydrolase"/>
    <property type="match status" value="1"/>
</dbReference>
<sequence>MPTSNDSDNTASLFFWYFPSLNESSTNLVIWLNGGPGCSSLFGSFEENGPLTMSDQGQLIANLNSWHNQANLLYLEQPLGTGFSFNNNPDIGPFTEYQVASQFLSFINGFYAVFPNTQSWDLYITGESYAGTYIPYMATAIIYCNKTLFDGITPLPLKGIGIGNGFMDYNIQTGLPSIQNKFAYLSATNLFDSHPQDKKWVSELRDMCLSTQNASEYHALPYKCDPWSIANTWIQDSRNDFFNTSTCLDLYNIEKTIPCGDSDTFTARNGAITNYLNTLSVRQALHVDPTDPNLLADQPFHVWGQCQDTTITLNRDQSYPSSDSFIPTLITAGLKVLIFNGDRDFMINYIGVEQVLANLTWGGATGFTTPRRDWLVNAVNAGEYWYDRGLTYIRVWDAGHMVSADQPISGSAVLKELLAETPSSTVFVDSAYGWLALNGPLEKSVGFRRKRSMMDFTMRALHFQNQKVHR</sequence>
<evidence type="ECO:0000256" key="3">
    <source>
        <dbReference type="ARBA" id="ARBA00023180"/>
    </source>
</evidence>
<dbReference type="InterPro" id="IPR029058">
    <property type="entry name" value="AB_hydrolase_fold"/>
</dbReference>
<evidence type="ECO:0000313" key="5">
    <source>
        <dbReference type="EMBL" id="ORY40246.1"/>
    </source>
</evidence>
<evidence type="ECO:0000313" key="6">
    <source>
        <dbReference type="Proteomes" id="UP000193642"/>
    </source>
</evidence>
<accession>A0A1Y2BZT7</accession>
<keyword evidence="4 5" id="KW-0378">Hydrolase</keyword>
<keyword evidence="3" id="KW-0325">Glycoprotein</keyword>
<comment type="caution">
    <text evidence="5">The sequence shown here is derived from an EMBL/GenBank/DDBJ whole genome shotgun (WGS) entry which is preliminary data.</text>
</comment>
<dbReference type="AlphaFoldDB" id="A0A1Y2BZT7"/>
<evidence type="ECO:0000256" key="4">
    <source>
        <dbReference type="RuleBase" id="RU361156"/>
    </source>
</evidence>
<dbReference type="OrthoDB" id="443318at2759"/>
<dbReference type="GO" id="GO:0004185">
    <property type="term" value="F:serine-type carboxypeptidase activity"/>
    <property type="evidence" value="ECO:0007669"/>
    <property type="project" value="UniProtKB-UniRule"/>
</dbReference>
<name>A0A1Y2BZT7_9FUNG</name>
<evidence type="ECO:0000256" key="1">
    <source>
        <dbReference type="ARBA" id="ARBA00009431"/>
    </source>
</evidence>
<dbReference type="InterPro" id="IPR018202">
    <property type="entry name" value="Ser_caboxypep_ser_AS"/>
</dbReference>
<gene>
    <name evidence="5" type="ORF">BCR33DRAFT_719604</name>
</gene>
<dbReference type="PANTHER" id="PTHR11802:SF479">
    <property type="entry name" value="CARBOXYPEPTIDASE"/>
    <property type="match status" value="1"/>
</dbReference>
<comment type="similarity">
    <text evidence="1 4">Belongs to the peptidase S10 family.</text>
</comment>
<protein>
    <recommendedName>
        <fullName evidence="4">Carboxypeptidase</fullName>
        <ecNumber evidence="4">3.4.16.-</ecNumber>
    </recommendedName>
</protein>
<dbReference type="PRINTS" id="PR00724">
    <property type="entry name" value="CRBOXYPTASEC"/>
</dbReference>
<dbReference type="Pfam" id="PF00450">
    <property type="entry name" value="Peptidase_S10"/>
    <property type="match status" value="1"/>
</dbReference>
<keyword evidence="2 4" id="KW-0121">Carboxypeptidase</keyword>
<dbReference type="InterPro" id="IPR001563">
    <property type="entry name" value="Peptidase_S10"/>
</dbReference>
<keyword evidence="6" id="KW-1185">Reference proteome</keyword>
<dbReference type="Proteomes" id="UP000193642">
    <property type="component" value="Unassembled WGS sequence"/>
</dbReference>
<keyword evidence="4" id="KW-0645">Protease</keyword>
<dbReference type="STRING" id="329046.A0A1Y2BZT7"/>
<dbReference type="PROSITE" id="PS00131">
    <property type="entry name" value="CARBOXYPEPT_SER_SER"/>
    <property type="match status" value="1"/>
</dbReference>
<evidence type="ECO:0000256" key="2">
    <source>
        <dbReference type="ARBA" id="ARBA00022645"/>
    </source>
</evidence>
<dbReference type="GO" id="GO:0006508">
    <property type="term" value="P:proteolysis"/>
    <property type="evidence" value="ECO:0007669"/>
    <property type="project" value="UniProtKB-KW"/>
</dbReference>
<dbReference type="EMBL" id="MCGO01000036">
    <property type="protein sequence ID" value="ORY40246.1"/>
    <property type="molecule type" value="Genomic_DNA"/>
</dbReference>
<proteinExistence type="inferred from homology"/>
<reference evidence="5 6" key="1">
    <citation type="submission" date="2016-07" db="EMBL/GenBank/DDBJ databases">
        <title>Pervasive Adenine N6-methylation of Active Genes in Fungi.</title>
        <authorList>
            <consortium name="DOE Joint Genome Institute"/>
            <person name="Mondo S.J."/>
            <person name="Dannebaum R.O."/>
            <person name="Kuo R.C."/>
            <person name="Labutti K."/>
            <person name="Haridas S."/>
            <person name="Kuo A."/>
            <person name="Salamov A."/>
            <person name="Ahrendt S.R."/>
            <person name="Lipzen A."/>
            <person name="Sullivan W."/>
            <person name="Andreopoulos W.B."/>
            <person name="Clum A."/>
            <person name="Lindquist E."/>
            <person name="Daum C."/>
            <person name="Ramamoorthy G.K."/>
            <person name="Gryganskyi A."/>
            <person name="Culley D."/>
            <person name="Magnuson J.K."/>
            <person name="James T.Y."/>
            <person name="O'Malley M.A."/>
            <person name="Stajich J.E."/>
            <person name="Spatafora J.W."/>
            <person name="Visel A."/>
            <person name="Grigoriev I.V."/>
        </authorList>
    </citation>
    <scope>NUCLEOTIDE SEQUENCE [LARGE SCALE GENOMIC DNA]</scope>
    <source>
        <strain evidence="5 6">JEL800</strain>
    </source>
</reference>
<dbReference type="EC" id="3.4.16.-" evidence="4"/>
<dbReference type="SUPFAM" id="SSF53474">
    <property type="entry name" value="alpha/beta-Hydrolases"/>
    <property type="match status" value="1"/>
</dbReference>
<dbReference type="PANTHER" id="PTHR11802">
    <property type="entry name" value="SERINE PROTEASE FAMILY S10 SERINE CARBOXYPEPTIDASE"/>
    <property type="match status" value="1"/>
</dbReference>